<evidence type="ECO:0000313" key="5">
    <source>
        <dbReference type="EMBL" id="KYF55629.1"/>
    </source>
</evidence>
<dbReference type="SFLD" id="SFLDF00044">
    <property type="entry name" value="enolase-phosphatase"/>
    <property type="match status" value="1"/>
</dbReference>
<keyword evidence="3 4" id="KW-0486">Methionine biosynthesis</keyword>
<gene>
    <name evidence="4" type="primary">mtnC</name>
    <name evidence="5" type="ORF">BE08_38930</name>
</gene>
<evidence type="ECO:0000256" key="1">
    <source>
        <dbReference type="ARBA" id="ARBA00022605"/>
    </source>
</evidence>
<evidence type="ECO:0000256" key="2">
    <source>
        <dbReference type="ARBA" id="ARBA00022801"/>
    </source>
</evidence>
<name>A0A150PIU9_SORCE</name>
<comment type="cofactor">
    <cofactor evidence="4">
        <name>Mg(2+)</name>
        <dbReference type="ChEBI" id="CHEBI:18420"/>
    </cofactor>
    <text evidence="4">Binds 1 Mg(2+) ion per subunit.</text>
</comment>
<keyword evidence="2 4" id="KW-0378">Hydrolase</keyword>
<dbReference type="SFLD" id="SFLDG01129">
    <property type="entry name" value="C1.5:_HAD__Beta-PGM__Phosphata"/>
    <property type="match status" value="1"/>
</dbReference>
<dbReference type="NCBIfam" id="TIGR01691">
    <property type="entry name" value="enolase-ppase"/>
    <property type="match status" value="1"/>
</dbReference>
<comment type="pathway">
    <text evidence="4">Amino-acid biosynthesis; L-methionine biosynthesis via salvage pathway; L-methionine from S-methyl-5-thio-alpha-D-ribose 1-phosphate: step 3/6.</text>
</comment>
<keyword evidence="1 4" id="KW-0028">Amino-acid biosynthesis</keyword>
<dbReference type="GO" id="GO:0043715">
    <property type="term" value="F:2,3-diketo-5-methylthiopentyl-1-phosphate enolase activity"/>
    <property type="evidence" value="ECO:0007669"/>
    <property type="project" value="UniProtKB-UniRule"/>
</dbReference>
<dbReference type="EC" id="3.1.3.77" evidence="4"/>
<sequence>MSAVRAVVTDIEGTTSSIAFVKDVLFPFARRRLPAFVASRRGDREVRRHLDEARALAGDVAPGDEGTVALLLRWIDEDRKATPLKALQGLLWAEGYARGELTGHVHADAAAALRAWHARGLRLYVYSSGSIAAQKLLFGHTEHGDLTPLFSGYFDTTTGPKIEPLSYILIARELDLPPADILFLSDSVAELCAAREAGLRTACLDRGEAPIAPGHGHPVFTSFEGLDPSALPRSERMEGPVA</sequence>
<comment type="function">
    <text evidence="4">Bifunctional enzyme that catalyzes the enolization of 2,3-diketo-5-methylthiopentyl-1-phosphate (DK-MTP-1-P) into the intermediate 2-hydroxy-3-keto-5-methylthiopentenyl-1-phosphate (HK-MTPenyl-1-P), which is then dephosphorylated to form the acireductone 1,2-dihydroxy-3-keto-5-methylthiopentene (DHK-MTPene).</text>
</comment>
<dbReference type="InterPro" id="IPR023943">
    <property type="entry name" value="Enolase-ppase_E1"/>
</dbReference>
<dbReference type="PANTHER" id="PTHR20371:SF1">
    <property type="entry name" value="ENOLASE-PHOSPHATASE E1"/>
    <property type="match status" value="1"/>
</dbReference>
<dbReference type="InterPro" id="IPR023214">
    <property type="entry name" value="HAD_sf"/>
</dbReference>
<keyword evidence="4" id="KW-0479">Metal-binding</keyword>
<reference evidence="5 6" key="1">
    <citation type="submission" date="2014-02" db="EMBL/GenBank/DDBJ databases">
        <title>The small core and large imbalanced accessory genome model reveals a collaborative survival strategy of Sorangium cellulosum strains in nature.</title>
        <authorList>
            <person name="Han K."/>
            <person name="Peng R."/>
            <person name="Blom J."/>
            <person name="Li Y.-Z."/>
        </authorList>
    </citation>
    <scope>NUCLEOTIDE SEQUENCE [LARGE SCALE GENOMIC DNA]</scope>
    <source>
        <strain evidence="5 6">So0157-25</strain>
    </source>
</reference>
<dbReference type="CDD" id="cd01629">
    <property type="entry name" value="HAD_EP"/>
    <property type="match status" value="1"/>
</dbReference>
<dbReference type="HAMAP" id="MF_01681">
    <property type="entry name" value="Salvage_MtnC"/>
    <property type="match status" value="1"/>
</dbReference>
<dbReference type="GO" id="GO:0043874">
    <property type="term" value="F:acireductone synthase activity"/>
    <property type="evidence" value="ECO:0007669"/>
    <property type="project" value="UniProtKB-EC"/>
</dbReference>
<dbReference type="Pfam" id="PF00702">
    <property type="entry name" value="Hydrolase"/>
    <property type="match status" value="1"/>
</dbReference>
<comment type="subunit">
    <text evidence="4">Monomer.</text>
</comment>
<dbReference type="AlphaFoldDB" id="A0A150PIU9"/>
<comment type="pathway">
    <text evidence="4">Amino-acid biosynthesis; L-methionine biosynthesis via salvage pathway; L-methionine from S-methyl-5-thio-alpha-D-ribose 1-phosphate: step 4/6.</text>
</comment>
<comment type="catalytic activity">
    <reaction evidence="4">
        <text>5-methylsulfanyl-2,3-dioxopentyl phosphate + H2O = 1,2-dihydroxy-5-(methylsulfanyl)pent-1-en-3-one + phosphate</text>
        <dbReference type="Rhea" id="RHEA:21700"/>
        <dbReference type="ChEBI" id="CHEBI:15377"/>
        <dbReference type="ChEBI" id="CHEBI:43474"/>
        <dbReference type="ChEBI" id="CHEBI:49252"/>
        <dbReference type="ChEBI" id="CHEBI:58828"/>
        <dbReference type="EC" id="3.1.3.77"/>
    </reaction>
</comment>
<dbReference type="EMBL" id="JELY01001482">
    <property type="protein sequence ID" value="KYF55629.1"/>
    <property type="molecule type" value="Genomic_DNA"/>
</dbReference>
<dbReference type="Gene3D" id="1.10.720.60">
    <property type="match status" value="1"/>
</dbReference>
<accession>A0A150PIU9</accession>
<keyword evidence="4" id="KW-0460">Magnesium</keyword>
<dbReference type="Proteomes" id="UP000075420">
    <property type="component" value="Unassembled WGS sequence"/>
</dbReference>
<evidence type="ECO:0000313" key="6">
    <source>
        <dbReference type="Proteomes" id="UP000075420"/>
    </source>
</evidence>
<organism evidence="5 6">
    <name type="scientific">Sorangium cellulosum</name>
    <name type="common">Polyangium cellulosum</name>
    <dbReference type="NCBI Taxonomy" id="56"/>
    <lineage>
        <taxon>Bacteria</taxon>
        <taxon>Pseudomonadati</taxon>
        <taxon>Myxococcota</taxon>
        <taxon>Polyangia</taxon>
        <taxon>Polyangiales</taxon>
        <taxon>Polyangiaceae</taxon>
        <taxon>Sorangium</taxon>
    </lineage>
</organism>
<dbReference type="GO" id="GO:0043716">
    <property type="term" value="F:2-hydroxy-3-keto-5-methylthiopentenyl-1-phosphate phosphatase activity"/>
    <property type="evidence" value="ECO:0007669"/>
    <property type="project" value="UniProtKB-UniRule"/>
</dbReference>
<protein>
    <recommendedName>
        <fullName evidence="4">Enolase-phosphatase E1</fullName>
        <ecNumber evidence="4">3.1.3.77</ecNumber>
    </recommendedName>
    <alternativeName>
        <fullName evidence="4">2,3-diketo-5-methylthio-1-phosphopentane phosphatase</fullName>
    </alternativeName>
</protein>
<dbReference type="SFLD" id="SFLDS00003">
    <property type="entry name" value="Haloacid_Dehalogenase"/>
    <property type="match status" value="1"/>
</dbReference>
<evidence type="ECO:0000256" key="3">
    <source>
        <dbReference type="ARBA" id="ARBA00023167"/>
    </source>
</evidence>
<dbReference type="SFLD" id="SFLDG01133">
    <property type="entry name" value="C1.5.4:_Enolase-phosphatase_Li"/>
    <property type="match status" value="1"/>
</dbReference>
<comment type="similarity">
    <text evidence="4">Belongs to the HAD-like hydrolase superfamily. MasA/MtnC family.</text>
</comment>
<dbReference type="UniPathway" id="UPA00904">
    <property type="reaction ID" value="UER00876"/>
</dbReference>
<comment type="caution">
    <text evidence="5">The sequence shown here is derived from an EMBL/GenBank/DDBJ whole genome shotgun (WGS) entry which is preliminary data.</text>
</comment>
<dbReference type="SUPFAM" id="SSF56784">
    <property type="entry name" value="HAD-like"/>
    <property type="match status" value="1"/>
</dbReference>
<dbReference type="GO" id="GO:0019509">
    <property type="term" value="P:L-methionine salvage from methylthioadenosine"/>
    <property type="evidence" value="ECO:0007669"/>
    <property type="project" value="UniProtKB-UniRule"/>
</dbReference>
<dbReference type="InterPro" id="IPR036412">
    <property type="entry name" value="HAD-like_sf"/>
</dbReference>
<dbReference type="Gene3D" id="3.40.50.1000">
    <property type="entry name" value="HAD superfamily/HAD-like"/>
    <property type="match status" value="1"/>
</dbReference>
<proteinExistence type="inferred from homology"/>
<dbReference type="PANTHER" id="PTHR20371">
    <property type="entry name" value="ENOLASE-PHOSPHATASE E1"/>
    <property type="match status" value="1"/>
</dbReference>
<dbReference type="GO" id="GO:0000287">
    <property type="term" value="F:magnesium ion binding"/>
    <property type="evidence" value="ECO:0007669"/>
    <property type="project" value="UniProtKB-UniRule"/>
</dbReference>
<evidence type="ECO:0000256" key="4">
    <source>
        <dbReference type="HAMAP-Rule" id="MF_01681"/>
    </source>
</evidence>